<protein>
    <submittedName>
        <fullName evidence="1">Uncharacterized protein</fullName>
    </submittedName>
</protein>
<reference evidence="1 2" key="1">
    <citation type="journal article" date="2022" name="bioRxiv">
        <title>The genome of the oomycete Peronosclerospora sorghi, a cosmopolitan pathogen of maize and sorghum, is inflated with dispersed pseudogenes.</title>
        <authorList>
            <person name="Fletcher K."/>
            <person name="Martin F."/>
            <person name="Isakeit T."/>
            <person name="Cavanaugh K."/>
            <person name="Magill C."/>
            <person name="Michelmore R."/>
        </authorList>
    </citation>
    <scope>NUCLEOTIDE SEQUENCE [LARGE SCALE GENOMIC DNA]</scope>
    <source>
        <strain evidence="1">P6</strain>
    </source>
</reference>
<accession>A0ACC0WZ52</accession>
<comment type="caution">
    <text evidence="1">The sequence shown here is derived from an EMBL/GenBank/DDBJ whole genome shotgun (WGS) entry which is preliminary data.</text>
</comment>
<keyword evidence="2" id="KW-1185">Reference proteome</keyword>
<sequence length="171" mass="18811">MRRRIVVVVGGDDAEGPRSVRFGIATPLERAVHQPAGSPSLPSTVAEVMTVLVSPATITLVVDLLQTAPQYYVKIRVESSIVDTNTATIFSCQDTAECCWNCDVAKSSNMFDETLKNYGPFGQDLTINYLRGEVVIGRSGMYWAGTYRAHHDVPDINCERGAQMLCLQHLF</sequence>
<evidence type="ECO:0000313" key="1">
    <source>
        <dbReference type="EMBL" id="KAI9923148.1"/>
    </source>
</evidence>
<evidence type="ECO:0000313" key="2">
    <source>
        <dbReference type="Proteomes" id="UP001163321"/>
    </source>
</evidence>
<organism evidence="1 2">
    <name type="scientific">Peronosclerospora sorghi</name>
    <dbReference type="NCBI Taxonomy" id="230839"/>
    <lineage>
        <taxon>Eukaryota</taxon>
        <taxon>Sar</taxon>
        <taxon>Stramenopiles</taxon>
        <taxon>Oomycota</taxon>
        <taxon>Peronosporomycetes</taxon>
        <taxon>Peronosporales</taxon>
        <taxon>Peronosporaceae</taxon>
        <taxon>Peronosclerospora</taxon>
    </lineage>
</organism>
<dbReference type="EMBL" id="CM047580">
    <property type="protein sequence ID" value="KAI9923148.1"/>
    <property type="molecule type" value="Genomic_DNA"/>
</dbReference>
<gene>
    <name evidence="1" type="ORF">PsorP6_001401</name>
</gene>
<proteinExistence type="predicted"/>
<dbReference type="Proteomes" id="UP001163321">
    <property type="component" value="Chromosome 1"/>
</dbReference>
<name>A0ACC0WZ52_9STRA</name>